<dbReference type="PANTHER" id="PTHR15665">
    <property type="entry name" value="ASTEROID PROTEIN"/>
    <property type="match status" value="1"/>
</dbReference>
<feature type="compositionally biased region" description="Basic and acidic residues" evidence="1">
    <location>
        <begin position="430"/>
        <end position="440"/>
    </location>
</feature>
<comment type="caution">
    <text evidence="2">The sequence shown here is derived from an EMBL/GenBank/DDBJ whole genome shotgun (WGS) entry which is preliminary data.</text>
</comment>
<feature type="region of interest" description="Disordered" evidence="1">
    <location>
        <begin position="421"/>
        <end position="473"/>
    </location>
</feature>
<dbReference type="Proteomes" id="UP001239994">
    <property type="component" value="Unassembled WGS sequence"/>
</dbReference>
<dbReference type="EMBL" id="JAROKS010000001">
    <property type="protein sequence ID" value="KAK1806585.1"/>
    <property type="molecule type" value="Genomic_DNA"/>
</dbReference>
<evidence type="ECO:0000313" key="3">
    <source>
        <dbReference type="Proteomes" id="UP001239994"/>
    </source>
</evidence>
<organism evidence="2 3">
    <name type="scientific">Electrophorus voltai</name>
    <dbReference type="NCBI Taxonomy" id="2609070"/>
    <lineage>
        <taxon>Eukaryota</taxon>
        <taxon>Metazoa</taxon>
        <taxon>Chordata</taxon>
        <taxon>Craniata</taxon>
        <taxon>Vertebrata</taxon>
        <taxon>Euteleostomi</taxon>
        <taxon>Actinopterygii</taxon>
        <taxon>Neopterygii</taxon>
        <taxon>Teleostei</taxon>
        <taxon>Ostariophysi</taxon>
        <taxon>Gymnotiformes</taxon>
        <taxon>Gymnotoidei</taxon>
        <taxon>Gymnotidae</taxon>
        <taxon>Electrophorus</taxon>
    </lineage>
</organism>
<dbReference type="PANTHER" id="PTHR15665:SF1">
    <property type="entry name" value="PROTEIN ASTEROID HOMOLOG 1"/>
    <property type="match status" value="1"/>
</dbReference>
<name>A0AAD9A0H0_9TELE</name>
<proteinExistence type="predicted"/>
<reference evidence="2" key="1">
    <citation type="submission" date="2023-03" db="EMBL/GenBank/DDBJ databases">
        <title>Electrophorus voltai genome.</title>
        <authorList>
            <person name="Bian C."/>
        </authorList>
    </citation>
    <scope>NUCLEOTIDE SEQUENCE</scope>
    <source>
        <strain evidence="2">CB-2022</strain>
        <tissue evidence="2">Muscle</tissue>
    </source>
</reference>
<dbReference type="AlphaFoldDB" id="A0AAD9A0H0"/>
<sequence length="473" mass="53506">DLLPLFATILGNDYTKLDKGLFPDFSTCARSSVATRSAVRINSLLMWLSHFPDQKAAIKTLVGMVNTEHSATVRMTLTQGVKEYRLRASSIARFFTTGDIQPSIQGPLQNLPGWMLKPLAEGKLNAIIINTLTLQQVRLTFPVENSQLPSSNQTSRPIRQVVYGLLLGTGGPGCYEVEEYDRQDLKLTSSRVPAILPRCAATHLHLDTLWEAPRHLHLQVLLDTLQVSQQPDSLCVPVNLQLAAYVTCYWLKHAQPEPKAELYWALLVGLVYGELSREPKRAKEFGLVLNRLKNLQTCKDQMTLNLEAAHAYSQWQCCLRDSVCLSQLLCHLVPECAWLYNGPLVHEAARRMKSNNNPESLLADAPYPLKLFRQLRAAVERELGDDLARKMRMGTGAGHARELLSTNKDSDLSRMFEQLMHEEEDSDDQSEGKAGNHDQIYKYTYNIRTRHKKKSRTCARDPKSKKHDRVCFD</sequence>
<protein>
    <submittedName>
        <fullName evidence="2">Uncharacterized protein</fullName>
    </submittedName>
</protein>
<feature type="compositionally biased region" description="Basic residues" evidence="1">
    <location>
        <begin position="448"/>
        <end position="473"/>
    </location>
</feature>
<gene>
    <name evidence="2" type="ORF">P4O66_005097</name>
</gene>
<keyword evidence="3" id="KW-1185">Reference proteome</keyword>
<dbReference type="InterPro" id="IPR026832">
    <property type="entry name" value="Asteroid"/>
</dbReference>
<accession>A0AAD9A0H0</accession>
<evidence type="ECO:0000256" key="1">
    <source>
        <dbReference type="SAM" id="MobiDB-lite"/>
    </source>
</evidence>
<feature type="non-terminal residue" evidence="2">
    <location>
        <position position="1"/>
    </location>
</feature>
<evidence type="ECO:0000313" key="2">
    <source>
        <dbReference type="EMBL" id="KAK1806585.1"/>
    </source>
</evidence>